<dbReference type="Pfam" id="PF09685">
    <property type="entry name" value="MamF_MmsF"/>
    <property type="match status" value="1"/>
</dbReference>
<proteinExistence type="predicted"/>
<reference evidence="6" key="1">
    <citation type="submission" date="2009-10" db="EMBL/GenBank/DDBJ databases">
        <title>Diversity of trophic interactions inside an arsenic-rich microbial ecosystem.</title>
        <authorList>
            <person name="Bertin P.N."/>
            <person name="Heinrich-Salmeron A."/>
            <person name="Pelletier E."/>
            <person name="Goulhen-Chollet F."/>
            <person name="Arsene-Ploetze F."/>
            <person name="Gallien S."/>
            <person name="Calteau A."/>
            <person name="Vallenet D."/>
            <person name="Casiot C."/>
            <person name="Chane-Woon-Ming B."/>
            <person name="Giloteaux L."/>
            <person name="Barakat M."/>
            <person name="Bonnefoy V."/>
            <person name="Bruneel O."/>
            <person name="Chandler M."/>
            <person name="Cleiss J."/>
            <person name="Duran R."/>
            <person name="Elbaz-Poulichet F."/>
            <person name="Fonknechten N."/>
            <person name="Lauga B."/>
            <person name="Mornico D."/>
            <person name="Ortet P."/>
            <person name="Schaeffer C."/>
            <person name="Siguier P."/>
            <person name="Alexander Thil Smith A."/>
            <person name="Van Dorsselaer A."/>
            <person name="Weissenbach J."/>
            <person name="Medigue C."/>
            <person name="Le Paslier D."/>
        </authorList>
    </citation>
    <scope>NUCLEOTIDE SEQUENCE</scope>
</reference>
<keyword evidence="4 5" id="KW-0472">Membrane</keyword>
<feature type="transmembrane region" description="Helical" evidence="5">
    <location>
        <begin position="128"/>
        <end position="148"/>
    </location>
</feature>
<keyword evidence="2 5" id="KW-0812">Transmembrane</keyword>
<organism evidence="6">
    <name type="scientific">mine drainage metagenome</name>
    <dbReference type="NCBI Taxonomy" id="410659"/>
    <lineage>
        <taxon>unclassified sequences</taxon>
        <taxon>metagenomes</taxon>
        <taxon>ecological metagenomes</taxon>
    </lineage>
</organism>
<feature type="transmembrane region" description="Helical" evidence="5">
    <location>
        <begin position="91"/>
        <end position="108"/>
    </location>
</feature>
<sequence>MDCFFHARVPAVANCPTCSKGICATCRDSSGLCPSCRLAARIEGASSQTTLTGGRAPYRGGGASYESGAVVPPRAAAVSVGDPLDPVESRALVALGYPLLPLALLSLLERRRSRFLKRAAMQAIGFNLAFAAFWGILQLMSSLAIPWIGVESAILIPFLVPLFLVASVYYGVKTWHGDEVRVPIVTDWIEEHLPAA</sequence>
<dbReference type="InterPro" id="IPR019109">
    <property type="entry name" value="MamF_MmsF"/>
</dbReference>
<evidence type="ECO:0000256" key="1">
    <source>
        <dbReference type="ARBA" id="ARBA00004141"/>
    </source>
</evidence>
<dbReference type="AlphaFoldDB" id="E6PCD5"/>
<evidence type="ECO:0000256" key="5">
    <source>
        <dbReference type="SAM" id="Phobius"/>
    </source>
</evidence>
<gene>
    <name evidence="6" type="ORF">CARN1_2006</name>
</gene>
<evidence type="ECO:0000313" key="6">
    <source>
        <dbReference type="EMBL" id="CBH74119.1"/>
    </source>
</evidence>
<evidence type="ECO:0000256" key="3">
    <source>
        <dbReference type="ARBA" id="ARBA00022989"/>
    </source>
</evidence>
<comment type="caution">
    <text evidence="6">The sequence shown here is derived from an EMBL/GenBank/DDBJ whole genome shotgun (WGS) entry which is preliminary data.</text>
</comment>
<accession>E6PCD5</accession>
<protein>
    <recommendedName>
        <fullName evidence="7">B box-type domain-containing protein</fullName>
    </recommendedName>
</protein>
<dbReference type="EMBL" id="CABL01000001">
    <property type="protein sequence ID" value="CBH74119.1"/>
    <property type="molecule type" value="Genomic_DNA"/>
</dbReference>
<evidence type="ECO:0000256" key="4">
    <source>
        <dbReference type="ARBA" id="ARBA00023136"/>
    </source>
</evidence>
<evidence type="ECO:0000256" key="2">
    <source>
        <dbReference type="ARBA" id="ARBA00022692"/>
    </source>
</evidence>
<name>E6PCD5_9ZZZZ</name>
<feature type="transmembrane region" description="Helical" evidence="5">
    <location>
        <begin position="154"/>
        <end position="172"/>
    </location>
</feature>
<keyword evidence="3 5" id="KW-1133">Transmembrane helix</keyword>
<evidence type="ECO:0008006" key="7">
    <source>
        <dbReference type="Google" id="ProtNLM"/>
    </source>
</evidence>
<comment type="subcellular location">
    <subcellularLocation>
        <location evidence="1">Membrane</location>
        <topology evidence="1">Multi-pass membrane protein</topology>
    </subcellularLocation>
</comment>